<dbReference type="STRING" id="582672.SAMN05216360_12538"/>
<keyword evidence="4" id="KW-1185">Reference proteome</keyword>
<sequence>MTPSLAQIASALRGQVAGRQVLAPGPGHSHRDRSLSVRLSDASPDGFIVHSHAGDDFRLCRDHVAAALGLPLDRWRETREQDPAEAERRAALRRRAEAQERADAAWRLRRAVAMWQEAQHPSGTVVEAYLRSRCLDLPDEIAGAVLRFHPACPWGEGTAPAMVSAIRSLNTGELVGVHRTALDADARKLGRKVFGSATAAAIMLDDQAEVSTGLTVGEGIETCLAARQIGLKPVWSLISAGNIGALPVLPGIEALTVLGEVDTAPNRPSATAFERVALRWDAAGHAVDIVMPRAGKDMNDALMAEVGACA</sequence>
<dbReference type="Proteomes" id="UP000198704">
    <property type="component" value="Unassembled WGS sequence"/>
</dbReference>
<evidence type="ECO:0000313" key="4">
    <source>
        <dbReference type="Proteomes" id="UP000198704"/>
    </source>
</evidence>
<dbReference type="InterPro" id="IPR055570">
    <property type="entry name" value="DUF7146"/>
</dbReference>
<feature type="domain" description="Toprim" evidence="1">
    <location>
        <begin position="214"/>
        <end position="305"/>
    </location>
</feature>
<reference evidence="4" key="1">
    <citation type="submission" date="2016-10" db="EMBL/GenBank/DDBJ databases">
        <authorList>
            <person name="Varghese N."/>
            <person name="Submissions S."/>
        </authorList>
    </citation>
    <scope>NUCLEOTIDE SEQUENCE [LARGE SCALE GENOMIC DNA]</scope>
    <source>
        <strain evidence="4">BL47</strain>
    </source>
</reference>
<protein>
    <submittedName>
        <fullName evidence="3">Toprim domain-containing protein</fullName>
    </submittedName>
</protein>
<dbReference type="EMBL" id="FNHS01000025">
    <property type="protein sequence ID" value="SDO52097.1"/>
    <property type="molecule type" value="Genomic_DNA"/>
</dbReference>
<feature type="domain" description="DUF7146" evidence="2">
    <location>
        <begin position="107"/>
        <end position="193"/>
    </location>
</feature>
<evidence type="ECO:0000313" key="3">
    <source>
        <dbReference type="EMBL" id="SDO52097.1"/>
    </source>
</evidence>
<dbReference type="Pfam" id="PF23639">
    <property type="entry name" value="DUF7146"/>
    <property type="match status" value="1"/>
</dbReference>
<proteinExistence type="predicted"/>
<gene>
    <name evidence="3" type="ORF">SAMN05216360_12538</name>
</gene>
<organism evidence="3 4">
    <name type="scientific">Methylobacterium phyllostachyos</name>
    <dbReference type="NCBI Taxonomy" id="582672"/>
    <lineage>
        <taxon>Bacteria</taxon>
        <taxon>Pseudomonadati</taxon>
        <taxon>Pseudomonadota</taxon>
        <taxon>Alphaproteobacteria</taxon>
        <taxon>Hyphomicrobiales</taxon>
        <taxon>Methylobacteriaceae</taxon>
        <taxon>Methylobacterium</taxon>
    </lineage>
</organism>
<dbReference type="InterPro" id="IPR006171">
    <property type="entry name" value="TOPRIM_dom"/>
</dbReference>
<dbReference type="AlphaFoldDB" id="A0A1H0K879"/>
<evidence type="ECO:0000259" key="1">
    <source>
        <dbReference type="Pfam" id="PF13362"/>
    </source>
</evidence>
<evidence type="ECO:0000259" key="2">
    <source>
        <dbReference type="Pfam" id="PF23639"/>
    </source>
</evidence>
<name>A0A1H0K879_9HYPH</name>
<dbReference type="Pfam" id="PF13362">
    <property type="entry name" value="Toprim_3"/>
    <property type="match status" value="1"/>
</dbReference>
<accession>A0A1H0K879</accession>